<dbReference type="Gene3D" id="1.20.5.170">
    <property type="match status" value="1"/>
</dbReference>
<proteinExistence type="predicted"/>
<accession>A0ABR7MPI5</accession>
<organism evidence="1 2">
    <name type="scientific">Hymenobacter citatus</name>
    <dbReference type="NCBI Taxonomy" id="2763506"/>
    <lineage>
        <taxon>Bacteria</taxon>
        <taxon>Pseudomonadati</taxon>
        <taxon>Bacteroidota</taxon>
        <taxon>Cytophagia</taxon>
        <taxon>Cytophagales</taxon>
        <taxon>Hymenobacteraceae</taxon>
        <taxon>Hymenobacter</taxon>
    </lineage>
</organism>
<keyword evidence="2" id="KW-1185">Reference proteome</keyword>
<dbReference type="RefSeq" id="WP_187321198.1">
    <property type="nucleotide sequence ID" value="NZ_JACSCY010000020.1"/>
</dbReference>
<dbReference type="EMBL" id="JACSCY010000020">
    <property type="protein sequence ID" value="MBC6612983.1"/>
    <property type="molecule type" value="Genomic_DNA"/>
</dbReference>
<gene>
    <name evidence="1" type="ORF">H8B15_18825</name>
</gene>
<evidence type="ECO:0000313" key="2">
    <source>
        <dbReference type="Proteomes" id="UP000622017"/>
    </source>
</evidence>
<comment type="caution">
    <text evidence="1">The sequence shown here is derived from an EMBL/GenBank/DDBJ whole genome shotgun (WGS) entry which is preliminary data.</text>
</comment>
<sequence>MTPDQRLDQLEPMIAEAMTILDRHTAQLKQLSSAVGQLTEVVTLQSSNISFILREQIVMKADIAELKADVAGLKTDVAGLKTDVAGLKTDVAGLKADMAGLKAGQISTNEKLDLILSKLK</sequence>
<reference evidence="1 2" key="1">
    <citation type="submission" date="2020-08" db="EMBL/GenBank/DDBJ databases">
        <title>Hymenobacter sp.</title>
        <authorList>
            <person name="Kim M.K."/>
        </authorList>
    </citation>
    <scope>NUCLEOTIDE SEQUENCE [LARGE SCALE GENOMIC DNA]</scope>
    <source>
        <strain evidence="1 2">BT507</strain>
    </source>
</reference>
<protein>
    <submittedName>
        <fullName evidence="1">Uncharacterized protein</fullName>
    </submittedName>
</protein>
<evidence type="ECO:0000313" key="1">
    <source>
        <dbReference type="EMBL" id="MBC6612983.1"/>
    </source>
</evidence>
<dbReference type="Proteomes" id="UP000622017">
    <property type="component" value="Unassembled WGS sequence"/>
</dbReference>
<name>A0ABR7MPI5_9BACT</name>